<evidence type="ECO:0000313" key="1">
    <source>
        <dbReference type="EMBL" id="KAK4276341.1"/>
    </source>
</evidence>
<dbReference type="GO" id="GO:0003723">
    <property type="term" value="F:RNA binding"/>
    <property type="evidence" value="ECO:0007669"/>
    <property type="project" value="TreeGrafter"/>
</dbReference>
<organism evidence="1 2">
    <name type="scientific">Acacia crassicarpa</name>
    <name type="common">northern wattle</name>
    <dbReference type="NCBI Taxonomy" id="499986"/>
    <lineage>
        <taxon>Eukaryota</taxon>
        <taxon>Viridiplantae</taxon>
        <taxon>Streptophyta</taxon>
        <taxon>Embryophyta</taxon>
        <taxon>Tracheophyta</taxon>
        <taxon>Spermatophyta</taxon>
        <taxon>Magnoliopsida</taxon>
        <taxon>eudicotyledons</taxon>
        <taxon>Gunneridae</taxon>
        <taxon>Pentapetalae</taxon>
        <taxon>rosids</taxon>
        <taxon>fabids</taxon>
        <taxon>Fabales</taxon>
        <taxon>Fabaceae</taxon>
        <taxon>Caesalpinioideae</taxon>
        <taxon>mimosoid clade</taxon>
        <taxon>Acacieae</taxon>
        <taxon>Acacia</taxon>
    </lineage>
</organism>
<dbReference type="AlphaFoldDB" id="A0AAE1MV43"/>
<comment type="caution">
    <text evidence="1">The sequence shown here is derived from an EMBL/GenBank/DDBJ whole genome shotgun (WGS) entry which is preliminary data.</text>
</comment>
<dbReference type="InterPro" id="IPR036919">
    <property type="entry name" value="Ribo_uL30_ferredoxin-like_sf"/>
</dbReference>
<dbReference type="GO" id="GO:0003735">
    <property type="term" value="F:structural constituent of ribosome"/>
    <property type="evidence" value="ECO:0007669"/>
    <property type="project" value="TreeGrafter"/>
</dbReference>
<accession>A0AAE1MV43</accession>
<keyword evidence="2" id="KW-1185">Reference proteome</keyword>
<dbReference type="PANTHER" id="PTHR11524">
    <property type="entry name" value="60S RIBOSOMAL PROTEIN L7"/>
    <property type="match status" value="1"/>
</dbReference>
<dbReference type="PANTHER" id="PTHR11524:SF36">
    <property type="entry name" value="LARGE RIBOSOMAL SUBUNIT PROTEIN UL30Z"/>
    <property type="match status" value="1"/>
</dbReference>
<dbReference type="SUPFAM" id="SSF55129">
    <property type="entry name" value="Ribosomal protein L30p/L7e"/>
    <property type="match status" value="1"/>
</dbReference>
<protein>
    <submittedName>
        <fullName evidence="1">Uncharacterized protein</fullName>
    </submittedName>
</protein>
<evidence type="ECO:0000313" key="2">
    <source>
        <dbReference type="Proteomes" id="UP001293593"/>
    </source>
</evidence>
<proteinExistence type="predicted"/>
<reference evidence="1" key="1">
    <citation type="submission" date="2023-10" db="EMBL/GenBank/DDBJ databases">
        <title>Chromosome-level genome of the transformable northern wattle, Acacia crassicarpa.</title>
        <authorList>
            <person name="Massaro I."/>
            <person name="Sinha N.R."/>
            <person name="Poethig S."/>
            <person name="Leichty A.R."/>
        </authorList>
    </citation>
    <scope>NUCLEOTIDE SEQUENCE</scope>
    <source>
        <strain evidence="1">Acra3RX</strain>
        <tissue evidence="1">Leaf</tissue>
    </source>
</reference>
<dbReference type="InterPro" id="IPR039699">
    <property type="entry name" value="Ribosomal_uL30"/>
</dbReference>
<dbReference type="GO" id="GO:0022625">
    <property type="term" value="C:cytosolic large ribosomal subunit"/>
    <property type="evidence" value="ECO:0007669"/>
    <property type="project" value="TreeGrafter"/>
</dbReference>
<name>A0AAE1MV43_9FABA</name>
<dbReference type="GO" id="GO:0000463">
    <property type="term" value="P:maturation of LSU-rRNA from tricistronic rRNA transcript (SSU-rRNA, 5.8S rRNA, LSU-rRNA)"/>
    <property type="evidence" value="ECO:0007669"/>
    <property type="project" value="TreeGrafter"/>
</dbReference>
<dbReference type="Gene3D" id="3.30.1390.20">
    <property type="entry name" value="Ribosomal protein L30, ferredoxin-like fold domain"/>
    <property type="match status" value="1"/>
</dbReference>
<dbReference type="EMBL" id="JAWXYG010000004">
    <property type="protein sequence ID" value="KAK4276341.1"/>
    <property type="molecule type" value="Genomic_DNA"/>
</dbReference>
<dbReference type="Proteomes" id="UP001293593">
    <property type="component" value="Unassembled WGS sequence"/>
</dbReference>
<gene>
    <name evidence="1" type="ORF">QN277_019300</name>
</gene>
<sequence length="75" mass="8578">MIEQALGKYGIVWIEDMVHEFVNVGPHFEEVARFLWPFELNKPADGLRGSRALYKDGGDTGNQEDLINELINKMN</sequence>